<dbReference type="NCBIfam" id="TIGR01007">
    <property type="entry name" value="eps_fam"/>
    <property type="match status" value="1"/>
</dbReference>
<comment type="catalytic activity">
    <reaction evidence="8">
        <text>L-tyrosyl-[protein] + ATP = O-phospho-L-tyrosyl-[protein] + ADP + H(+)</text>
        <dbReference type="Rhea" id="RHEA:10596"/>
        <dbReference type="Rhea" id="RHEA-COMP:10136"/>
        <dbReference type="Rhea" id="RHEA-COMP:20101"/>
        <dbReference type="ChEBI" id="CHEBI:15378"/>
        <dbReference type="ChEBI" id="CHEBI:30616"/>
        <dbReference type="ChEBI" id="CHEBI:46858"/>
        <dbReference type="ChEBI" id="CHEBI:61978"/>
        <dbReference type="ChEBI" id="CHEBI:456216"/>
        <dbReference type="EC" id="2.7.10.2"/>
    </reaction>
</comment>
<gene>
    <name evidence="9" type="ORF">KHB02_24340</name>
</gene>
<dbReference type="InterPro" id="IPR050445">
    <property type="entry name" value="Bact_polysacc_biosynth/exp"/>
</dbReference>
<dbReference type="EC" id="2.7.10.2" evidence="2"/>
<dbReference type="AlphaFoldDB" id="A0A942T3S0"/>
<keyword evidence="7" id="KW-0829">Tyrosine-protein kinase</keyword>
<dbReference type="GO" id="GO:0005886">
    <property type="term" value="C:plasma membrane"/>
    <property type="evidence" value="ECO:0007669"/>
    <property type="project" value="TreeGrafter"/>
</dbReference>
<dbReference type="EMBL" id="JAGYPE010000004">
    <property type="protein sequence ID" value="MBS4184531.1"/>
    <property type="molecule type" value="Genomic_DNA"/>
</dbReference>
<dbReference type="FunFam" id="3.40.50.300:FF:000527">
    <property type="entry name" value="Tyrosine-protein kinase etk"/>
    <property type="match status" value="1"/>
</dbReference>
<dbReference type="GO" id="GO:0004715">
    <property type="term" value="F:non-membrane spanning protein tyrosine kinase activity"/>
    <property type="evidence" value="ECO:0007669"/>
    <property type="project" value="UniProtKB-EC"/>
</dbReference>
<dbReference type="GO" id="GO:0005524">
    <property type="term" value="F:ATP binding"/>
    <property type="evidence" value="ECO:0007669"/>
    <property type="project" value="UniProtKB-KW"/>
</dbReference>
<accession>A0A942T3S0</accession>
<dbReference type="InterPro" id="IPR027417">
    <property type="entry name" value="P-loop_NTPase"/>
</dbReference>
<proteinExistence type="inferred from homology"/>
<sequence>MVQSKKGRKVKSNKLELITKYIPKSFISEQYKTLRTNITFSGKDSTIRSITVSSPLNGEGKSTISSNLAVVFSQQGKKILIVDADLRRPSQHHIFKLSNSVGLSDVINKQTDLKVTIQETDIDGLFVLTSGGQPPNPSELLSSEAIDQFLADVYKLFDMVIFDTPPILAVTDAQLMANNTDASILVIESGSTDIKSASQAIEILSSTKGRFLGTVLNKKKFNKKGNYYNYLVR</sequence>
<dbReference type="Gene3D" id="3.40.50.300">
    <property type="entry name" value="P-loop containing nucleotide triphosphate hydrolases"/>
    <property type="match status" value="1"/>
</dbReference>
<dbReference type="GO" id="GO:0042802">
    <property type="term" value="F:identical protein binding"/>
    <property type="evidence" value="ECO:0007669"/>
    <property type="project" value="UniProtKB-ARBA"/>
</dbReference>
<keyword evidence="4" id="KW-0547">Nucleotide-binding</keyword>
<dbReference type="SUPFAM" id="SSF52540">
    <property type="entry name" value="P-loop containing nucleoside triphosphate hydrolases"/>
    <property type="match status" value="1"/>
</dbReference>
<dbReference type="CDD" id="cd05387">
    <property type="entry name" value="BY-kinase"/>
    <property type="match status" value="1"/>
</dbReference>
<evidence type="ECO:0000256" key="5">
    <source>
        <dbReference type="ARBA" id="ARBA00022777"/>
    </source>
</evidence>
<dbReference type="PANTHER" id="PTHR32309">
    <property type="entry name" value="TYROSINE-PROTEIN KINASE"/>
    <property type="match status" value="1"/>
</dbReference>
<protein>
    <recommendedName>
        <fullName evidence="2">non-specific protein-tyrosine kinase</fullName>
        <ecNumber evidence="2">2.7.10.2</ecNumber>
    </recommendedName>
</protein>
<dbReference type="Pfam" id="PF10609">
    <property type="entry name" value="ParA"/>
    <property type="match status" value="1"/>
</dbReference>
<evidence type="ECO:0000256" key="8">
    <source>
        <dbReference type="ARBA" id="ARBA00051245"/>
    </source>
</evidence>
<dbReference type="InterPro" id="IPR005702">
    <property type="entry name" value="Wzc-like_C"/>
</dbReference>
<name>A0A942T3S0_9BACI</name>
<comment type="caution">
    <text evidence="9">The sequence shown here is derived from an EMBL/GenBank/DDBJ whole genome shotgun (WGS) entry which is preliminary data.</text>
</comment>
<evidence type="ECO:0000256" key="3">
    <source>
        <dbReference type="ARBA" id="ARBA00022679"/>
    </source>
</evidence>
<dbReference type="InterPro" id="IPR033756">
    <property type="entry name" value="YlxH/NBP35"/>
</dbReference>
<evidence type="ECO:0000256" key="2">
    <source>
        <dbReference type="ARBA" id="ARBA00011903"/>
    </source>
</evidence>
<keyword evidence="3" id="KW-0808">Transferase</keyword>
<organism evidence="9">
    <name type="scientific">Neobacillus citreus</name>
    <dbReference type="NCBI Taxonomy" id="2833578"/>
    <lineage>
        <taxon>Bacteria</taxon>
        <taxon>Bacillati</taxon>
        <taxon>Bacillota</taxon>
        <taxon>Bacilli</taxon>
        <taxon>Bacillales</taxon>
        <taxon>Bacillaceae</taxon>
        <taxon>Neobacillus</taxon>
    </lineage>
</organism>
<comment type="similarity">
    <text evidence="1">Belongs to the CpsD/CapB family.</text>
</comment>
<reference evidence="9" key="1">
    <citation type="submission" date="2021-05" db="EMBL/GenBank/DDBJ databases">
        <title>Novel Bacillus species.</title>
        <authorList>
            <person name="Liu G."/>
        </authorList>
    </citation>
    <scope>NUCLEOTIDE SEQUENCE</scope>
    <source>
        <strain evidence="9">FJAT-50051</strain>
    </source>
</reference>
<evidence type="ECO:0000256" key="7">
    <source>
        <dbReference type="ARBA" id="ARBA00023137"/>
    </source>
</evidence>
<keyword evidence="6" id="KW-0067">ATP-binding</keyword>
<keyword evidence="5 9" id="KW-0418">Kinase</keyword>
<evidence type="ECO:0000256" key="6">
    <source>
        <dbReference type="ARBA" id="ARBA00022840"/>
    </source>
</evidence>
<dbReference type="RefSeq" id="WP_213144403.1">
    <property type="nucleotide sequence ID" value="NZ_JAGYPE020000015.1"/>
</dbReference>
<evidence type="ECO:0000313" key="9">
    <source>
        <dbReference type="EMBL" id="MBS4184531.1"/>
    </source>
</evidence>
<dbReference type="PANTHER" id="PTHR32309:SF13">
    <property type="entry name" value="FERRIC ENTEROBACTIN TRANSPORT PROTEIN FEPE"/>
    <property type="match status" value="1"/>
</dbReference>
<evidence type="ECO:0000256" key="4">
    <source>
        <dbReference type="ARBA" id="ARBA00022741"/>
    </source>
</evidence>
<evidence type="ECO:0000256" key="1">
    <source>
        <dbReference type="ARBA" id="ARBA00007316"/>
    </source>
</evidence>